<evidence type="ECO:0000313" key="5">
    <source>
        <dbReference type="EMBL" id="XBM95121.1"/>
    </source>
</evidence>
<keyword evidence="3" id="KW-0231">Viral genome packaging</keyword>
<keyword evidence="2" id="KW-1162">Viral penetration into host cytoplasm</keyword>
<accession>A0AAU7GYV4</accession>
<name>A0AAU7GYV4_9CAUD</name>
<reference evidence="5" key="1">
    <citation type="submission" date="2024-05" db="EMBL/GenBank/DDBJ databases">
        <title>Isolation and characterization of the new Streptomyces phages Kamino, Geonosis, Abafar and Scarif infecting a broad range of host species.</title>
        <authorList>
            <person name="Rackow B."/>
            <person name="Rolland C."/>
            <person name="Mohnen I."/>
            <person name="Wittmann J."/>
            <person name="Muesken M."/>
            <person name="Overmann J."/>
            <person name="Frunzke J."/>
        </authorList>
    </citation>
    <scope>NUCLEOTIDE SEQUENCE</scope>
</reference>
<feature type="region of interest" description="Disordered" evidence="4">
    <location>
        <begin position="381"/>
        <end position="422"/>
    </location>
</feature>
<proteinExistence type="predicted"/>
<evidence type="ECO:0000256" key="2">
    <source>
        <dbReference type="ARBA" id="ARBA00023009"/>
    </source>
</evidence>
<dbReference type="InterPro" id="IPR006944">
    <property type="entry name" value="Phage/GTA_portal"/>
</dbReference>
<keyword evidence="1" id="KW-1188">Viral release from host cell</keyword>
<keyword evidence="2" id="KW-1171">Viral genome ejection through host cell envelope</keyword>
<evidence type="ECO:0000256" key="4">
    <source>
        <dbReference type="SAM" id="MobiDB-lite"/>
    </source>
</evidence>
<sequence>MAGLLSRMKEGLKHGWNIFKEENILGVRSYGGHETGYFYSPSSRSRTGYSSERSIISSIYTRLGIDVAAVDIRHVRTDDEGRYLEDMDSSLQDCLQVEPNLDQGARQFRQDMAMTLFEQGTIAIVPVETDINPADSASFTIKTMRVGEIVAWHPQHVTVSLYDDRVGQRKQVTVLKRTVAIVENPLYSVMNEPNSTLKRLIQKLNMLDSVDEQSSSGKLDMIIQLPYVIKSEARRQQAEQRRKDIEHQLKGSQYGIAYTDGTEKITQLNRPVENNLLKQIEYLTGLLYAQLGLTEEVMNGTADEKAMLNYFSRTIEPVVQAIAEAMKRAFLTKTARSQKQSIMYFRDPFKLVPMEQIAEIADKFTRNEVLSANEIRQGIGFKPSKDPKADQLINSNMPTASAQLPIAGTGGDSQNGSEADRS</sequence>
<organism evidence="5">
    <name type="scientific">Streptomyces phage Scarif</name>
    <dbReference type="NCBI Taxonomy" id="3158858"/>
    <lineage>
        <taxon>Viruses</taxon>
        <taxon>Duplodnaviria</taxon>
        <taxon>Heunggongvirae</taxon>
        <taxon>Uroviricota</taxon>
        <taxon>Caudoviricetes</taxon>
    </lineage>
</organism>
<evidence type="ECO:0000256" key="3">
    <source>
        <dbReference type="ARBA" id="ARBA00023219"/>
    </source>
</evidence>
<dbReference type="Pfam" id="PF04860">
    <property type="entry name" value="Phage_portal"/>
    <property type="match status" value="1"/>
</dbReference>
<feature type="compositionally biased region" description="Polar residues" evidence="4">
    <location>
        <begin position="392"/>
        <end position="402"/>
    </location>
</feature>
<evidence type="ECO:0000256" key="1">
    <source>
        <dbReference type="ARBA" id="ARBA00022950"/>
    </source>
</evidence>
<dbReference type="EMBL" id="PP750868">
    <property type="protein sequence ID" value="XBM95121.1"/>
    <property type="molecule type" value="Genomic_DNA"/>
</dbReference>
<gene>
    <name evidence="5" type="ORF">Scarif_00012</name>
</gene>
<keyword evidence="2" id="KW-1160">Virus entry into host cell</keyword>
<protein>
    <submittedName>
        <fullName evidence="5">Portal protein</fullName>
    </submittedName>
</protein>
<keyword evidence="1" id="KW-0118">Viral capsid assembly</keyword>